<evidence type="ECO:0000313" key="1">
    <source>
        <dbReference type="EMBL" id="CAH1441842.1"/>
    </source>
</evidence>
<evidence type="ECO:0008006" key="3">
    <source>
        <dbReference type="Google" id="ProtNLM"/>
    </source>
</evidence>
<dbReference type="Proteomes" id="UP001157418">
    <property type="component" value="Unassembled WGS sequence"/>
</dbReference>
<evidence type="ECO:0000313" key="2">
    <source>
        <dbReference type="Proteomes" id="UP001157418"/>
    </source>
</evidence>
<name>A0AAU9NVK1_9ASTR</name>
<comment type="caution">
    <text evidence="1">The sequence shown here is derived from an EMBL/GenBank/DDBJ whole genome shotgun (WGS) entry which is preliminary data.</text>
</comment>
<accession>A0AAU9NVK1</accession>
<reference evidence="1 2" key="1">
    <citation type="submission" date="2022-01" db="EMBL/GenBank/DDBJ databases">
        <authorList>
            <person name="Xiong W."/>
            <person name="Schranz E."/>
        </authorList>
    </citation>
    <scope>NUCLEOTIDE SEQUENCE [LARGE SCALE GENOMIC DNA]</scope>
</reference>
<protein>
    <recommendedName>
        <fullName evidence="3">DUF1985 domain-containing protein</fullName>
    </recommendedName>
</protein>
<gene>
    <name evidence="1" type="ORF">LVIROSA_LOCUS27876</name>
</gene>
<dbReference type="EMBL" id="CAKMRJ010005412">
    <property type="protein sequence ID" value="CAH1441842.1"/>
    <property type="molecule type" value="Genomic_DNA"/>
</dbReference>
<proteinExistence type="predicted"/>
<sequence length="77" mass="8924">MAVLTYLMEPPKANLHNELIMMNLGGLDFGWTFPVNREATKMGKLVGQEMHWCPLFDRITFVRSPDVVRKKFEVDVL</sequence>
<dbReference type="AlphaFoldDB" id="A0AAU9NVK1"/>
<keyword evidence="2" id="KW-1185">Reference proteome</keyword>
<organism evidence="1 2">
    <name type="scientific">Lactuca virosa</name>
    <dbReference type="NCBI Taxonomy" id="75947"/>
    <lineage>
        <taxon>Eukaryota</taxon>
        <taxon>Viridiplantae</taxon>
        <taxon>Streptophyta</taxon>
        <taxon>Embryophyta</taxon>
        <taxon>Tracheophyta</taxon>
        <taxon>Spermatophyta</taxon>
        <taxon>Magnoliopsida</taxon>
        <taxon>eudicotyledons</taxon>
        <taxon>Gunneridae</taxon>
        <taxon>Pentapetalae</taxon>
        <taxon>asterids</taxon>
        <taxon>campanulids</taxon>
        <taxon>Asterales</taxon>
        <taxon>Asteraceae</taxon>
        <taxon>Cichorioideae</taxon>
        <taxon>Cichorieae</taxon>
        <taxon>Lactucinae</taxon>
        <taxon>Lactuca</taxon>
    </lineage>
</organism>